<protein>
    <submittedName>
        <fullName evidence="2">Chromosome partitioning protein</fullName>
    </submittedName>
</protein>
<dbReference type="PANTHER" id="PTHR13696">
    <property type="entry name" value="P-LOOP CONTAINING NUCLEOSIDE TRIPHOSPHATE HYDROLASE"/>
    <property type="match status" value="1"/>
</dbReference>
<name>A0A1G7E3C5_9PROT</name>
<dbReference type="InterPro" id="IPR050678">
    <property type="entry name" value="DNA_Partitioning_ATPase"/>
</dbReference>
<evidence type="ECO:0000259" key="1">
    <source>
        <dbReference type="Pfam" id="PF13614"/>
    </source>
</evidence>
<accession>A0A1G7E3C5</accession>
<dbReference type="Pfam" id="PF13614">
    <property type="entry name" value="AAA_31"/>
    <property type="match status" value="1"/>
</dbReference>
<proteinExistence type="predicted"/>
<dbReference type="NCBIfam" id="TIGR03453">
    <property type="entry name" value="partition_RepA"/>
    <property type="match status" value="1"/>
</dbReference>
<dbReference type="EMBL" id="FMZX01000060">
    <property type="protein sequence ID" value="SDE58207.1"/>
    <property type="molecule type" value="Genomic_DNA"/>
</dbReference>
<dbReference type="InterPro" id="IPR017818">
    <property type="entry name" value="Plasmid_partition_RepA"/>
</dbReference>
<keyword evidence="3" id="KW-1185">Reference proteome</keyword>
<organism evidence="2 3">
    <name type="scientific">Belnapia rosea</name>
    <dbReference type="NCBI Taxonomy" id="938405"/>
    <lineage>
        <taxon>Bacteria</taxon>
        <taxon>Pseudomonadati</taxon>
        <taxon>Pseudomonadota</taxon>
        <taxon>Alphaproteobacteria</taxon>
        <taxon>Acetobacterales</taxon>
        <taxon>Roseomonadaceae</taxon>
        <taxon>Belnapia</taxon>
    </lineage>
</organism>
<dbReference type="RefSeq" id="WP_090665413.1">
    <property type="nucleotide sequence ID" value="NZ_FMZX01000060.1"/>
</dbReference>
<sequence length="407" mass="44778">MDDLPIGASASPSAEGDFIDAAIRRDALTLSAQLTQLRAKIFPPQARKTLRRFTSSEAAALIGVTDAYLRQLSLNKQGPAPEVQSAGRRSYSLAQVNELRRYLSGSDRRTYLSHRVKTETLQVLAVTNFKGGSGKTTTAAHLAQYLALRGYRILAIDLDPQSSLSAMFGVQPETDLAENETLYAALRYDEYRRPLQEVIRSTYFDGLDLVPANLELQEFEHDTPRILARQDRGVGAPFFARLAEVLDEVANDYDLVVIDCPPQLGFLTLAALCAATGVIVTVHPQMLDIASMGQFLFMASDLLEVVRRAGGTLDYRFLRYLVTRYEPQDGPQTQVVGLLRTLFGERVLTNAMLKSTAVSDAGLTKQTLYEIGRQGGSRGSYARALEALDAVNGEIELLVRKAWGRVA</sequence>
<feature type="domain" description="AAA" evidence="1">
    <location>
        <begin position="122"/>
        <end position="296"/>
    </location>
</feature>
<dbReference type="SUPFAM" id="SSF52540">
    <property type="entry name" value="P-loop containing nucleoside triphosphate hydrolases"/>
    <property type="match status" value="1"/>
</dbReference>
<dbReference type="NCBIfam" id="NF010443">
    <property type="entry name" value="PRK13869.1"/>
    <property type="match status" value="1"/>
</dbReference>
<dbReference type="AlphaFoldDB" id="A0A1G7E3C5"/>
<dbReference type="Gene3D" id="3.40.50.300">
    <property type="entry name" value="P-loop containing nucleotide triphosphate hydrolases"/>
    <property type="match status" value="1"/>
</dbReference>
<gene>
    <name evidence="2" type="ORF">SAMN04487779_10607</name>
</gene>
<dbReference type="InterPro" id="IPR027417">
    <property type="entry name" value="P-loop_NTPase"/>
</dbReference>
<evidence type="ECO:0000313" key="3">
    <source>
        <dbReference type="Proteomes" id="UP000198925"/>
    </source>
</evidence>
<evidence type="ECO:0000313" key="2">
    <source>
        <dbReference type="EMBL" id="SDE58207.1"/>
    </source>
</evidence>
<reference evidence="2 3" key="1">
    <citation type="submission" date="2016-10" db="EMBL/GenBank/DDBJ databases">
        <authorList>
            <person name="de Groot N.N."/>
        </authorList>
    </citation>
    <scope>NUCLEOTIDE SEQUENCE [LARGE SCALE GENOMIC DNA]</scope>
    <source>
        <strain evidence="2 3">CPCC 100156</strain>
    </source>
</reference>
<dbReference type="PANTHER" id="PTHR13696:SF52">
    <property type="entry name" value="PARA FAMILY PROTEIN CT_582"/>
    <property type="match status" value="1"/>
</dbReference>
<dbReference type="CDD" id="cd02042">
    <property type="entry name" value="ParAB_family"/>
    <property type="match status" value="1"/>
</dbReference>
<dbReference type="InterPro" id="IPR025669">
    <property type="entry name" value="AAA_dom"/>
</dbReference>
<dbReference type="Proteomes" id="UP000198925">
    <property type="component" value="Unassembled WGS sequence"/>
</dbReference>